<comment type="caution">
    <text evidence="3">The sequence shown here is derived from an EMBL/GenBank/DDBJ whole genome shotgun (WGS) entry which is preliminary data.</text>
</comment>
<keyword evidence="1" id="KW-1133">Transmembrane helix</keyword>
<organism evidence="3 4">
    <name type="scientific">Polychaeton citri CBS 116435</name>
    <dbReference type="NCBI Taxonomy" id="1314669"/>
    <lineage>
        <taxon>Eukaryota</taxon>
        <taxon>Fungi</taxon>
        <taxon>Dikarya</taxon>
        <taxon>Ascomycota</taxon>
        <taxon>Pezizomycotina</taxon>
        <taxon>Dothideomycetes</taxon>
        <taxon>Dothideomycetidae</taxon>
        <taxon>Capnodiales</taxon>
        <taxon>Capnodiaceae</taxon>
        <taxon>Polychaeton</taxon>
    </lineage>
</organism>
<dbReference type="AlphaFoldDB" id="A0A9P4Q456"/>
<evidence type="ECO:0000256" key="2">
    <source>
        <dbReference type="SAM" id="SignalP"/>
    </source>
</evidence>
<evidence type="ECO:0008006" key="5">
    <source>
        <dbReference type="Google" id="ProtNLM"/>
    </source>
</evidence>
<evidence type="ECO:0000313" key="3">
    <source>
        <dbReference type="EMBL" id="KAF2718001.1"/>
    </source>
</evidence>
<keyword evidence="1" id="KW-0472">Membrane</keyword>
<proteinExistence type="predicted"/>
<protein>
    <recommendedName>
        <fullName evidence="5">Secreted peptide</fullName>
    </recommendedName>
</protein>
<evidence type="ECO:0000256" key="1">
    <source>
        <dbReference type="SAM" id="Phobius"/>
    </source>
</evidence>
<sequence>MLMSVCGFLFSCICLHSGGPVGLFSVWTLQHVYGTRPHTFICALVVASIAIFCIQRLYCRCRAIRQTSETDSLITPSETSMYRDDRRSINDPKFWLSRAASRGQSHVI</sequence>
<evidence type="ECO:0000313" key="4">
    <source>
        <dbReference type="Proteomes" id="UP000799441"/>
    </source>
</evidence>
<keyword evidence="2" id="KW-0732">Signal</keyword>
<reference evidence="3" key="1">
    <citation type="journal article" date="2020" name="Stud. Mycol.">
        <title>101 Dothideomycetes genomes: a test case for predicting lifestyles and emergence of pathogens.</title>
        <authorList>
            <person name="Haridas S."/>
            <person name="Albert R."/>
            <person name="Binder M."/>
            <person name="Bloem J."/>
            <person name="Labutti K."/>
            <person name="Salamov A."/>
            <person name="Andreopoulos B."/>
            <person name="Baker S."/>
            <person name="Barry K."/>
            <person name="Bills G."/>
            <person name="Bluhm B."/>
            <person name="Cannon C."/>
            <person name="Castanera R."/>
            <person name="Culley D."/>
            <person name="Daum C."/>
            <person name="Ezra D."/>
            <person name="Gonzalez J."/>
            <person name="Henrissat B."/>
            <person name="Kuo A."/>
            <person name="Liang C."/>
            <person name="Lipzen A."/>
            <person name="Lutzoni F."/>
            <person name="Magnuson J."/>
            <person name="Mondo S."/>
            <person name="Nolan M."/>
            <person name="Ohm R."/>
            <person name="Pangilinan J."/>
            <person name="Park H.-J."/>
            <person name="Ramirez L."/>
            <person name="Alfaro M."/>
            <person name="Sun H."/>
            <person name="Tritt A."/>
            <person name="Yoshinaga Y."/>
            <person name="Zwiers L.-H."/>
            <person name="Turgeon B."/>
            <person name="Goodwin S."/>
            <person name="Spatafora J."/>
            <person name="Crous P."/>
            <person name="Grigoriev I."/>
        </authorList>
    </citation>
    <scope>NUCLEOTIDE SEQUENCE</scope>
    <source>
        <strain evidence="3">CBS 116435</strain>
    </source>
</reference>
<keyword evidence="1" id="KW-0812">Transmembrane</keyword>
<accession>A0A9P4Q456</accession>
<dbReference type="EMBL" id="MU003832">
    <property type="protein sequence ID" value="KAF2718001.1"/>
    <property type="molecule type" value="Genomic_DNA"/>
</dbReference>
<gene>
    <name evidence="3" type="ORF">K431DRAFT_349093</name>
</gene>
<keyword evidence="4" id="KW-1185">Reference proteome</keyword>
<feature type="chain" id="PRO_5040232096" description="Secreted peptide" evidence="2">
    <location>
        <begin position="19"/>
        <end position="108"/>
    </location>
</feature>
<name>A0A9P4Q456_9PEZI</name>
<dbReference type="Proteomes" id="UP000799441">
    <property type="component" value="Unassembled WGS sequence"/>
</dbReference>
<feature type="signal peptide" evidence="2">
    <location>
        <begin position="1"/>
        <end position="18"/>
    </location>
</feature>
<feature type="transmembrane region" description="Helical" evidence="1">
    <location>
        <begin position="38"/>
        <end position="58"/>
    </location>
</feature>